<protein>
    <recommendedName>
        <fullName evidence="3">F-box domain-containing protein</fullName>
    </recommendedName>
</protein>
<reference evidence="1 2" key="1">
    <citation type="journal article" date="2013" name="PLoS Genet.">
        <title>Comparative genome structure, secondary metabolite, and effector coding capacity across Cochliobolus pathogens.</title>
        <authorList>
            <person name="Condon B.J."/>
            <person name="Leng Y."/>
            <person name="Wu D."/>
            <person name="Bushley K.E."/>
            <person name="Ohm R.A."/>
            <person name="Otillar R."/>
            <person name="Martin J."/>
            <person name="Schackwitz W."/>
            <person name="Grimwood J."/>
            <person name="MohdZainudin N."/>
            <person name="Xue C."/>
            <person name="Wang R."/>
            <person name="Manning V.A."/>
            <person name="Dhillon B."/>
            <person name="Tu Z.J."/>
            <person name="Steffenson B.J."/>
            <person name="Salamov A."/>
            <person name="Sun H."/>
            <person name="Lowry S."/>
            <person name="LaButti K."/>
            <person name="Han J."/>
            <person name="Copeland A."/>
            <person name="Lindquist E."/>
            <person name="Barry K."/>
            <person name="Schmutz J."/>
            <person name="Baker S.E."/>
            <person name="Ciuffetti L.M."/>
            <person name="Grigoriev I.V."/>
            <person name="Zhong S."/>
            <person name="Turgeon B.G."/>
        </authorList>
    </citation>
    <scope>NUCLEOTIDE SEQUENCE [LARGE SCALE GENOMIC DNA]</scope>
    <source>
        <strain evidence="1 2">26-R-13</strain>
    </source>
</reference>
<dbReference type="Proteomes" id="UP000053841">
    <property type="component" value="Unassembled WGS sequence"/>
</dbReference>
<dbReference type="KEGG" id="bze:COCCADRAFT_7498"/>
<sequence>MARLSDLPSELLFEIIDLVVTSIHWPEESKRYRPVDDTGLFPRNIYCVPKLKLDGRHPALNLLLTSRKLYLETHTYLSKKPQTLDLDVAIIDDHWIWPTWRNLPVRKDGAFDRIDVHFILCCTEHERSLQHEWNTDSVAGSCKSTDKDCRPATRYLNWRALNPLNNLVSSENIDASVVNTLSDFMEQPFSGEPTGRPFIFKTKTLAFHIDTSVYRDGNRLLSKSEVPVRAIHQLAHLYFKQLYPANVERAKYFLNDVQEYVQIWFQQWKENEQVSPRVEKVLFCIDGATVRELDPAQYAQGVSKD</sequence>
<dbReference type="EMBL" id="KI964700">
    <property type="protein sequence ID" value="EUC30458.1"/>
    <property type="molecule type" value="Genomic_DNA"/>
</dbReference>
<dbReference type="RefSeq" id="XP_007715226.1">
    <property type="nucleotide sequence ID" value="XM_007717036.1"/>
</dbReference>
<keyword evidence="2" id="KW-1185">Reference proteome</keyword>
<organism evidence="1 2">
    <name type="scientific">Cochliobolus carbonum (strain 26-R-13)</name>
    <name type="common">Maize leaf spot fungus</name>
    <name type="synonym">Bipolaris zeicola</name>
    <dbReference type="NCBI Taxonomy" id="930089"/>
    <lineage>
        <taxon>Eukaryota</taxon>
        <taxon>Fungi</taxon>
        <taxon>Dikarya</taxon>
        <taxon>Ascomycota</taxon>
        <taxon>Pezizomycotina</taxon>
        <taxon>Dothideomycetes</taxon>
        <taxon>Pleosporomycetidae</taxon>
        <taxon>Pleosporales</taxon>
        <taxon>Pleosporineae</taxon>
        <taxon>Pleosporaceae</taxon>
        <taxon>Bipolaris</taxon>
    </lineage>
</organism>
<dbReference type="HOGENOM" id="CLU_912160_0_0_1"/>
<proteinExistence type="predicted"/>
<name>W6XXH1_COCC2</name>
<gene>
    <name evidence="1" type="ORF">COCCADRAFT_7498</name>
</gene>
<dbReference type="GeneID" id="19150807"/>
<evidence type="ECO:0000313" key="1">
    <source>
        <dbReference type="EMBL" id="EUC30458.1"/>
    </source>
</evidence>
<dbReference type="AlphaFoldDB" id="W6XXH1"/>
<dbReference type="OrthoDB" id="2823490at2759"/>
<evidence type="ECO:0000313" key="2">
    <source>
        <dbReference type="Proteomes" id="UP000053841"/>
    </source>
</evidence>
<accession>W6XXH1</accession>
<evidence type="ECO:0008006" key="3">
    <source>
        <dbReference type="Google" id="ProtNLM"/>
    </source>
</evidence>
<dbReference type="eggNOG" id="ENOG502T5MG">
    <property type="taxonomic scope" value="Eukaryota"/>
</dbReference>